<evidence type="ECO:0000313" key="1">
    <source>
        <dbReference type="EMBL" id="KAJ0085588.1"/>
    </source>
</evidence>
<name>A0ACC1AHE0_9ROSI</name>
<evidence type="ECO:0000313" key="2">
    <source>
        <dbReference type="Proteomes" id="UP001164250"/>
    </source>
</evidence>
<keyword evidence="2" id="KW-1185">Reference proteome</keyword>
<accession>A0ACC1AHE0</accession>
<comment type="caution">
    <text evidence="1">The sequence shown here is derived from an EMBL/GenBank/DDBJ whole genome shotgun (WGS) entry which is preliminary data.</text>
</comment>
<dbReference type="EMBL" id="CM047906">
    <property type="protein sequence ID" value="KAJ0085588.1"/>
    <property type="molecule type" value="Genomic_DNA"/>
</dbReference>
<gene>
    <name evidence="1" type="ORF">Patl1_07034</name>
</gene>
<reference evidence="2" key="1">
    <citation type="journal article" date="2023" name="G3 (Bethesda)">
        <title>Genome assembly and association tests identify interacting loci associated with vigor, precocity, and sex in interspecific pistachio rootstocks.</title>
        <authorList>
            <person name="Palmer W."/>
            <person name="Jacygrad E."/>
            <person name="Sagayaradj S."/>
            <person name="Cavanaugh K."/>
            <person name="Han R."/>
            <person name="Bertier L."/>
            <person name="Beede B."/>
            <person name="Kafkas S."/>
            <person name="Golino D."/>
            <person name="Preece J."/>
            <person name="Michelmore R."/>
        </authorList>
    </citation>
    <scope>NUCLEOTIDE SEQUENCE [LARGE SCALE GENOMIC DNA]</scope>
</reference>
<organism evidence="1 2">
    <name type="scientific">Pistacia atlantica</name>
    <dbReference type="NCBI Taxonomy" id="434234"/>
    <lineage>
        <taxon>Eukaryota</taxon>
        <taxon>Viridiplantae</taxon>
        <taxon>Streptophyta</taxon>
        <taxon>Embryophyta</taxon>
        <taxon>Tracheophyta</taxon>
        <taxon>Spermatophyta</taxon>
        <taxon>Magnoliopsida</taxon>
        <taxon>eudicotyledons</taxon>
        <taxon>Gunneridae</taxon>
        <taxon>Pentapetalae</taxon>
        <taxon>rosids</taxon>
        <taxon>malvids</taxon>
        <taxon>Sapindales</taxon>
        <taxon>Anacardiaceae</taxon>
        <taxon>Pistacia</taxon>
    </lineage>
</organism>
<protein>
    <submittedName>
        <fullName evidence="1">Uncharacterized protein</fullName>
    </submittedName>
</protein>
<dbReference type="Proteomes" id="UP001164250">
    <property type="component" value="Chromosome 10"/>
</dbReference>
<proteinExistence type="predicted"/>
<sequence length="71" mass="8500">MNLPEIQIWLRKMFGYWGNNIGNQMRFWWNQDCLSFWYYSKNLFFVISVFPGSVPQFIPLSATLLFMGPVL</sequence>